<dbReference type="Gene3D" id="3.40.50.720">
    <property type="entry name" value="NAD(P)-binding Rossmann-like Domain"/>
    <property type="match status" value="1"/>
</dbReference>
<evidence type="ECO:0000313" key="2">
    <source>
        <dbReference type="EMBL" id="GAH07402.1"/>
    </source>
</evidence>
<name>X1CIA1_9ZZZZ</name>
<dbReference type="CDD" id="cd08267">
    <property type="entry name" value="MDR1"/>
    <property type="match status" value="1"/>
</dbReference>
<dbReference type="InterPro" id="IPR020843">
    <property type="entry name" value="ER"/>
</dbReference>
<dbReference type="InterPro" id="IPR013154">
    <property type="entry name" value="ADH-like_N"/>
</dbReference>
<dbReference type="InterPro" id="IPR050700">
    <property type="entry name" value="YIM1/Zinc_Alcohol_DH_Fams"/>
</dbReference>
<gene>
    <name evidence="2" type="ORF">S01H4_57462</name>
</gene>
<organism evidence="2">
    <name type="scientific">marine sediment metagenome</name>
    <dbReference type="NCBI Taxonomy" id="412755"/>
    <lineage>
        <taxon>unclassified sequences</taxon>
        <taxon>metagenomes</taxon>
        <taxon>ecological metagenomes</taxon>
    </lineage>
</organism>
<protein>
    <recommendedName>
        <fullName evidence="1">Enoyl reductase (ER) domain-containing protein</fullName>
    </recommendedName>
</protein>
<feature type="non-terminal residue" evidence="2">
    <location>
        <position position="173"/>
    </location>
</feature>
<dbReference type="GO" id="GO:0008270">
    <property type="term" value="F:zinc ion binding"/>
    <property type="evidence" value="ECO:0007669"/>
    <property type="project" value="InterPro"/>
</dbReference>
<dbReference type="PANTHER" id="PTHR11695:SF648">
    <property type="entry name" value="ZINC-BINDING OXIDOREDUCTASE"/>
    <property type="match status" value="1"/>
</dbReference>
<feature type="domain" description="Enoyl reductase (ER)" evidence="1">
    <location>
        <begin position="10"/>
        <end position="173"/>
    </location>
</feature>
<sequence>MKAIVYTKYGPPDDVLELREVVKPTPKDDEVLVEVHAASVNYSEWAFVRGKPFVARLWSGLLKPKNKIPGADVAGRIEAVGDNVKQFQPGDEVFGELGLFGLGAFAEYVSVPENALVRKPANISFEEAAAVPYTAITALQGLRNNGQIQPGQKVLINGASGGMGTFAVQIAKS</sequence>
<dbReference type="InterPro" id="IPR002364">
    <property type="entry name" value="Quin_OxRdtase/zeta-crystal_CS"/>
</dbReference>
<accession>X1CIA1</accession>
<dbReference type="PANTHER" id="PTHR11695">
    <property type="entry name" value="ALCOHOL DEHYDROGENASE RELATED"/>
    <property type="match status" value="1"/>
</dbReference>
<reference evidence="2" key="1">
    <citation type="journal article" date="2014" name="Front. Microbiol.">
        <title>High frequency of phylogenetically diverse reductive dehalogenase-homologous genes in deep subseafloor sedimentary metagenomes.</title>
        <authorList>
            <person name="Kawai M."/>
            <person name="Futagami T."/>
            <person name="Toyoda A."/>
            <person name="Takaki Y."/>
            <person name="Nishi S."/>
            <person name="Hori S."/>
            <person name="Arai W."/>
            <person name="Tsubouchi T."/>
            <person name="Morono Y."/>
            <person name="Uchiyama I."/>
            <person name="Ito T."/>
            <person name="Fujiyama A."/>
            <person name="Inagaki F."/>
            <person name="Takami H."/>
        </authorList>
    </citation>
    <scope>NUCLEOTIDE SEQUENCE</scope>
    <source>
        <strain evidence="2">Expedition CK06-06</strain>
    </source>
</reference>
<dbReference type="Pfam" id="PF08240">
    <property type="entry name" value="ADH_N"/>
    <property type="match status" value="1"/>
</dbReference>
<dbReference type="PROSITE" id="PS01162">
    <property type="entry name" value="QOR_ZETA_CRYSTAL"/>
    <property type="match status" value="1"/>
</dbReference>
<dbReference type="SUPFAM" id="SSF50129">
    <property type="entry name" value="GroES-like"/>
    <property type="match status" value="1"/>
</dbReference>
<dbReference type="AlphaFoldDB" id="X1CIA1"/>
<dbReference type="SMART" id="SM00829">
    <property type="entry name" value="PKS_ER"/>
    <property type="match status" value="1"/>
</dbReference>
<dbReference type="EMBL" id="BART01033436">
    <property type="protein sequence ID" value="GAH07402.1"/>
    <property type="molecule type" value="Genomic_DNA"/>
</dbReference>
<proteinExistence type="predicted"/>
<dbReference type="InterPro" id="IPR011032">
    <property type="entry name" value="GroES-like_sf"/>
</dbReference>
<dbReference type="Gene3D" id="3.90.180.10">
    <property type="entry name" value="Medium-chain alcohol dehydrogenases, catalytic domain"/>
    <property type="match status" value="1"/>
</dbReference>
<comment type="caution">
    <text evidence="2">The sequence shown here is derived from an EMBL/GenBank/DDBJ whole genome shotgun (WGS) entry which is preliminary data.</text>
</comment>
<evidence type="ECO:0000259" key="1">
    <source>
        <dbReference type="SMART" id="SM00829"/>
    </source>
</evidence>
<dbReference type="GO" id="GO:0016491">
    <property type="term" value="F:oxidoreductase activity"/>
    <property type="evidence" value="ECO:0007669"/>
    <property type="project" value="InterPro"/>
</dbReference>